<dbReference type="OrthoDB" id="49666at2"/>
<dbReference type="Pfam" id="PF00480">
    <property type="entry name" value="ROK"/>
    <property type="match status" value="1"/>
</dbReference>
<dbReference type="PANTHER" id="PTHR18964">
    <property type="entry name" value="ROK (REPRESSOR, ORF, KINASE) FAMILY"/>
    <property type="match status" value="1"/>
</dbReference>
<dbReference type="RefSeq" id="WP_127336771.1">
    <property type="nucleotide sequence ID" value="NZ_QWDM01000001.1"/>
</dbReference>
<keyword evidence="3" id="KW-1185">Reference proteome</keyword>
<reference evidence="3" key="1">
    <citation type="journal article" date="2019" name="Syst. Appl. Microbiol.">
        <title>Flavobacterium circumlabens sp. nov. and Flavobacterium cupreum sp. nov., two psychrotrophic species isolated from Antarctic environmental samples.</title>
        <authorList>
            <person name="Kralova S."/>
            <person name="Busse H.-J."/>
            <person name="Svec P."/>
            <person name="Maslanova I."/>
            <person name="Stankova E."/>
            <person name="Bartak M."/>
            <person name="Sedlacek I."/>
        </authorList>
    </citation>
    <scope>NUCLEOTIDE SEQUENCE [LARGE SCALE GENOMIC DNA]</scope>
    <source>
        <strain evidence="3">CCM 8825</strain>
    </source>
</reference>
<evidence type="ECO:0000313" key="3">
    <source>
        <dbReference type="Proteomes" id="UP000288102"/>
    </source>
</evidence>
<name>A0A434ADL9_9FLAO</name>
<dbReference type="AlphaFoldDB" id="A0A434ADL9"/>
<dbReference type="Proteomes" id="UP000288102">
    <property type="component" value="Unassembled WGS sequence"/>
</dbReference>
<dbReference type="PANTHER" id="PTHR18964:SF149">
    <property type="entry name" value="BIFUNCTIONAL UDP-N-ACETYLGLUCOSAMINE 2-EPIMERASE_N-ACETYLMANNOSAMINE KINASE"/>
    <property type="match status" value="1"/>
</dbReference>
<dbReference type="SUPFAM" id="SSF53067">
    <property type="entry name" value="Actin-like ATPase domain"/>
    <property type="match status" value="1"/>
</dbReference>
<comment type="similarity">
    <text evidence="1">Belongs to the ROK (NagC/XylR) family.</text>
</comment>
<organism evidence="2 3">
    <name type="scientific">Flavobacterium cupreum</name>
    <dbReference type="NCBI Taxonomy" id="2133766"/>
    <lineage>
        <taxon>Bacteria</taxon>
        <taxon>Pseudomonadati</taxon>
        <taxon>Bacteroidota</taxon>
        <taxon>Flavobacteriia</taxon>
        <taxon>Flavobacteriales</taxon>
        <taxon>Flavobacteriaceae</taxon>
        <taxon>Flavobacterium</taxon>
    </lineage>
</organism>
<evidence type="ECO:0000256" key="1">
    <source>
        <dbReference type="ARBA" id="ARBA00006479"/>
    </source>
</evidence>
<gene>
    <name evidence="2" type="ORF">D0817_02350</name>
</gene>
<accession>A0A434ADL9</accession>
<evidence type="ECO:0000313" key="2">
    <source>
        <dbReference type="EMBL" id="RUT72467.1"/>
    </source>
</evidence>
<protein>
    <submittedName>
        <fullName evidence="2">ROK family protein</fullName>
    </submittedName>
</protein>
<proteinExistence type="inferred from homology"/>
<dbReference type="InterPro" id="IPR000600">
    <property type="entry name" value="ROK"/>
</dbReference>
<dbReference type="Gene3D" id="3.30.420.40">
    <property type="match status" value="2"/>
</dbReference>
<dbReference type="InterPro" id="IPR043129">
    <property type="entry name" value="ATPase_NBD"/>
</dbReference>
<sequence>MSIIIGVDIGGSHISSAAVNQDNLEIISESYFSGAVDSKASKGVILKKWAEIINRTLSTIDVDTPIGIAFSMPGPFQYETGIALFEGNDKYESLYNVNVPLELIPYLNNKNVTFRFLNDATSFGIGSALSQKDGKGDQKVIAITLGTGFGASFLNDVIPVINSYDAPENGCLWDKNFKDTIADDYFSTRWFLKKYEEYSGQKSADGVREIARIKNEYSARIFDEFAHNLSDFLLPYILKFEANSLIIGGNIARCHALFLPKVLQQWKENNVEISVTILDNTEESSIIGSSHIFNEGFWEKIKEKLPNF</sequence>
<dbReference type="EMBL" id="QWDM01000001">
    <property type="protein sequence ID" value="RUT72467.1"/>
    <property type="molecule type" value="Genomic_DNA"/>
</dbReference>
<comment type="caution">
    <text evidence="2">The sequence shown here is derived from an EMBL/GenBank/DDBJ whole genome shotgun (WGS) entry which is preliminary data.</text>
</comment>